<comment type="catalytic activity">
    <reaction evidence="6 7">
        <text>L-glutamate 5-semialdehyde + phosphate + NADP(+) = L-glutamyl 5-phosphate + NADPH + H(+)</text>
        <dbReference type="Rhea" id="RHEA:19541"/>
        <dbReference type="ChEBI" id="CHEBI:15378"/>
        <dbReference type="ChEBI" id="CHEBI:43474"/>
        <dbReference type="ChEBI" id="CHEBI:57783"/>
        <dbReference type="ChEBI" id="CHEBI:58066"/>
        <dbReference type="ChEBI" id="CHEBI:58274"/>
        <dbReference type="ChEBI" id="CHEBI:58349"/>
        <dbReference type="EC" id="1.2.1.41"/>
    </reaction>
</comment>
<dbReference type="STRING" id="1548.CSCA_1176"/>
<dbReference type="PANTHER" id="PTHR11063:SF8">
    <property type="entry name" value="DELTA-1-PYRROLINE-5-CARBOXYLATE SYNTHASE"/>
    <property type="match status" value="1"/>
</dbReference>
<dbReference type="HAMAP" id="MF_00412">
    <property type="entry name" value="ProA"/>
    <property type="match status" value="1"/>
</dbReference>
<evidence type="ECO:0000256" key="4">
    <source>
        <dbReference type="ARBA" id="ARBA00022857"/>
    </source>
</evidence>
<evidence type="ECO:0000256" key="1">
    <source>
        <dbReference type="ARBA" id="ARBA00004985"/>
    </source>
</evidence>
<dbReference type="PIRSF" id="PIRSF000151">
    <property type="entry name" value="GPR"/>
    <property type="match status" value="1"/>
</dbReference>
<keyword evidence="2 7" id="KW-0028">Amino-acid biosynthesis</keyword>
<gene>
    <name evidence="7" type="primary">proA</name>
    <name evidence="9" type="ORF">CSCA_1176</name>
</gene>
<dbReference type="KEGG" id="csq:CSCA_1176"/>
<evidence type="ECO:0000256" key="6">
    <source>
        <dbReference type="ARBA" id="ARBA00049024"/>
    </source>
</evidence>
<dbReference type="EMBL" id="CP009933">
    <property type="protein sequence ID" value="AKA68301.1"/>
    <property type="molecule type" value="Genomic_DNA"/>
</dbReference>
<evidence type="ECO:0000256" key="5">
    <source>
        <dbReference type="ARBA" id="ARBA00023002"/>
    </source>
</evidence>
<comment type="pathway">
    <text evidence="1 7">Amino-acid biosynthesis; L-proline biosynthesis; L-glutamate 5-semialdehyde from L-glutamate: step 2/2.</text>
</comment>
<evidence type="ECO:0000259" key="8">
    <source>
        <dbReference type="Pfam" id="PF00171"/>
    </source>
</evidence>
<dbReference type="CDD" id="cd07079">
    <property type="entry name" value="ALDH_F18-19_ProA-GPR"/>
    <property type="match status" value="1"/>
</dbReference>
<dbReference type="PANTHER" id="PTHR11063">
    <property type="entry name" value="GLUTAMATE SEMIALDEHYDE DEHYDROGENASE"/>
    <property type="match status" value="1"/>
</dbReference>
<protein>
    <recommendedName>
        <fullName evidence="7">Gamma-glutamyl phosphate reductase</fullName>
        <shortName evidence="7">GPR</shortName>
        <ecNumber evidence="7">1.2.1.41</ecNumber>
    </recommendedName>
    <alternativeName>
        <fullName evidence="7">Glutamate-5-semialdehyde dehydrogenase</fullName>
    </alternativeName>
    <alternativeName>
        <fullName evidence="7">Glutamyl-gamma-semialdehyde dehydrogenase</fullName>
        <shortName evidence="7">GSA dehydrogenase</shortName>
    </alternativeName>
</protein>
<dbReference type="InterPro" id="IPR016162">
    <property type="entry name" value="Ald_DH_N"/>
</dbReference>
<dbReference type="Gene3D" id="3.40.605.10">
    <property type="entry name" value="Aldehyde Dehydrogenase, Chain A, domain 1"/>
    <property type="match status" value="1"/>
</dbReference>
<evidence type="ECO:0000256" key="7">
    <source>
        <dbReference type="HAMAP-Rule" id="MF_00412"/>
    </source>
</evidence>
<reference evidence="9 10" key="1">
    <citation type="journal article" date="2015" name="J. Biotechnol.">
        <title>Complete genome sequence of a malodorant-producing acetogen, Clostridium scatologenes ATCC 25775(T).</title>
        <authorList>
            <person name="Zhu Z."/>
            <person name="Guo T."/>
            <person name="Zheng H."/>
            <person name="Song T."/>
            <person name="Ouyang P."/>
            <person name="Xie J."/>
        </authorList>
    </citation>
    <scope>NUCLEOTIDE SEQUENCE [LARGE SCALE GENOMIC DNA]</scope>
    <source>
        <strain evidence="9 10">ATCC 25775</strain>
    </source>
</reference>
<organism evidence="9 10">
    <name type="scientific">Clostridium scatologenes</name>
    <dbReference type="NCBI Taxonomy" id="1548"/>
    <lineage>
        <taxon>Bacteria</taxon>
        <taxon>Bacillati</taxon>
        <taxon>Bacillota</taxon>
        <taxon>Clostridia</taxon>
        <taxon>Eubacteriales</taxon>
        <taxon>Clostridiaceae</taxon>
        <taxon>Clostridium</taxon>
    </lineage>
</organism>
<dbReference type="GO" id="GO:0055129">
    <property type="term" value="P:L-proline biosynthetic process"/>
    <property type="evidence" value="ECO:0007669"/>
    <property type="project" value="UniProtKB-UniRule"/>
</dbReference>
<comment type="similarity">
    <text evidence="7">Belongs to the gamma-glutamyl phosphate reductase family.</text>
</comment>
<dbReference type="Proteomes" id="UP000033115">
    <property type="component" value="Chromosome"/>
</dbReference>
<dbReference type="PROSITE" id="PS01223">
    <property type="entry name" value="PROA"/>
    <property type="match status" value="1"/>
</dbReference>
<dbReference type="HOGENOM" id="CLU_030231_0_0_9"/>
<comment type="function">
    <text evidence="7">Catalyzes the NADPH-dependent reduction of L-glutamate 5-phosphate into L-glutamate 5-semialdehyde and phosphate. The product spontaneously undergoes cyclization to form 1-pyrroline-5-carboxylate.</text>
</comment>
<dbReference type="NCBIfam" id="TIGR00407">
    <property type="entry name" value="proA"/>
    <property type="match status" value="1"/>
</dbReference>
<dbReference type="InterPro" id="IPR016161">
    <property type="entry name" value="Ald_DH/histidinol_DH"/>
</dbReference>
<dbReference type="Pfam" id="PF00171">
    <property type="entry name" value="Aldedh"/>
    <property type="match status" value="1"/>
</dbReference>
<dbReference type="NCBIfam" id="NF001221">
    <property type="entry name" value="PRK00197.1"/>
    <property type="match status" value="1"/>
</dbReference>
<dbReference type="FunFam" id="3.40.309.10:FF:000006">
    <property type="entry name" value="Gamma-glutamyl phosphate reductase"/>
    <property type="match status" value="1"/>
</dbReference>
<accession>A0A0E3GQB9</accession>
<dbReference type="InterPro" id="IPR016163">
    <property type="entry name" value="Ald_DH_C"/>
</dbReference>
<keyword evidence="3 7" id="KW-0641">Proline biosynthesis</keyword>
<dbReference type="InterPro" id="IPR012134">
    <property type="entry name" value="Glu-5-SA_DH"/>
</dbReference>
<dbReference type="Gene3D" id="3.40.309.10">
    <property type="entry name" value="Aldehyde Dehydrogenase, Chain A, domain 2"/>
    <property type="match status" value="1"/>
</dbReference>
<proteinExistence type="inferred from homology"/>
<dbReference type="GO" id="GO:0004350">
    <property type="term" value="F:glutamate-5-semialdehyde dehydrogenase activity"/>
    <property type="evidence" value="ECO:0007669"/>
    <property type="project" value="UniProtKB-UniRule"/>
</dbReference>
<evidence type="ECO:0000313" key="9">
    <source>
        <dbReference type="EMBL" id="AKA68301.1"/>
    </source>
</evidence>
<keyword evidence="5 7" id="KW-0560">Oxidoreductase</keyword>
<feature type="domain" description="Aldehyde dehydrogenase" evidence="8">
    <location>
        <begin position="13"/>
        <end position="287"/>
    </location>
</feature>
<dbReference type="InterPro" id="IPR020593">
    <property type="entry name" value="G-glutamylP_reductase_CS"/>
</dbReference>
<dbReference type="GO" id="GO:0005737">
    <property type="term" value="C:cytoplasm"/>
    <property type="evidence" value="ECO:0007669"/>
    <property type="project" value="UniProtKB-SubCell"/>
</dbReference>
<keyword evidence="7" id="KW-0963">Cytoplasm</keyword>
<keyword evidence="10" id="KW-1185">Reference proteome</keyword>
<dbReference type="SUPFAM" id="SSF53720">
    <property type="entry name" value="ALDH-like"/>
    <property type="match status" value="1"/>
</dbReference>
<evidence type="ECO:0000256" key="3">
    <source>
        <dbReference type="ARBA" id="ARBA00022650"/>
    </source>
</evidence>
<sequence>MDINNYIFDKALNAKEASRKLAYLSTEEKNKALINMSEALINNESFITEQNEKDLKEGKSNGMTKALLDRLALNHKRIEDMALGLKNVASMDDPIGQVLKMWKRPNDLQIGQMRVPLGVIGIIYEARPNVTVDAAALCIKSGNAVILRGGKEAINSNKAIADTIIKAGELSGLPKGSIQLIEVTDREVVNCMMKLNGYIDVLIPRGGSGLIQNVVKNSTVPVIETGVGNCHVYVDEDADLEMAENIVVNAKTQRPAVCNAMETLLVHKNAAPNFLPKLGKKLKALGVEIRGCKETRKYIEDIVSAEEKDWGTEYLNLILAVKVVNSMDEAMNHIYKYGTKHSEAIITNNYKNSQRFLNEVDAAAVYVNASTRFTDGSEFGFGAEIGISTQKLHARGPMGLEQLTTMKYIIYGKGQIRK</sequence>
<name>A0A0E3GQB9_CLOSL</name>
<dbReference type="InterPro" id="IPR000965">
    <property type="entry name" value="GPR_dom"/>
</dbReference>
<comment type="subcellular location">
    <subcellularLocation>
        <location evidence="7">Cytoplasm</location>
    </subcellularLocation>
</comment>
<evidence type="ECO:0000313" key="10">
    <source>
        <dbReference type="Proteomes" id="UP000033115"/>
    </source>
</evidence>
<dbReference type="AlphaFoldDB" id="A0A0E3GQB9"/>
<dbReference type="InterPro" id="IPR015590">
    <property type="entry name" value="Aldehyde_DH_dom"/>
</dbReference>
<dbReference type="GO" id="GO:0050661">
    <property type="term" value="F:NADP binding"/>
    <property type="evidence" value="ECO:0007669"/>
    <property type="project" value="InterPro"/>
</dbReference>
<dbReference type="RefSeq" id="WP_029159780.1">
    <property type="nucleotide sequence ID" value="NZ_CP009933.1"/>
</dbReference>
<dbReference type="UniPathway" id="UPA00098">
    <property type="reaction ID" value="UER00360"/>
</dbReference>
<dbReference type="EC" id="1.2.1.41" evidence="7"/>
<evidence type="ECO:0000256" key="2">
    <source>
        <dbReference type="ARBA" id="ARBA00022605"/>
    </source>
</evidence>
<keyword evidence="4 7" id="KW-0521">NADP</keyword>